<accession>F9ZW14</accession>
<dbReference type="InterPro" id="IPR035944">
    <property type="entry name" value="YfbM-like_sf"/>
</dbReference>
<dbReference type="KEGG" id="mmt:Metme_2419"/>
<reference key="2">
    <citation type="submission" date="2011-05" db="EMBL/GenBank/DDBJ databases">
        <title>Complete genome sequence of the aerobic marine methanotroph Methylomonas methanica MC09.</title>
        <authorList>
            <person name="Boden R."/>
            <person name="Cunliffe M."/>
            <person name="Scanlan J."/>
            <person name="Moussard H."/>
            <person name="Kits K.D."/>
            <person name="Klotz M."/>
            <person name="Jetten M."/>
            <person name="Vuilleumier S."/>
            <person name="Han J."/>
            <person name="Peters L."/>
            <person name="Mikhailova N."/>
            <person name="Teshima H."/>
            <person name="Tapia R."/>
            <person name="Kyrpides N."/>
            <person name="Ivanova N."/>
            <person name="Pagani I."/>
            <person name="Cheng J.-F."/>
            <person name="Goodwin L."/>
            <person name="Han C."/>
            <person name="Hauser L."/>
            <person name="Land M."/>
            <person name="Lapidus A."/>
            <person name="Lucas S."/>
            <person name="Pitluck S."/>
            <person name="Woyke T."/>
            <person name="Stein L.Y."/>
            <person name="Murrell C."/>
        </authorList>
    </citation>
    <scope>NUCLEOTIDE SEQUENCE</scope>
    <source>
        <strain>MC09</strain>
    </source>
</reference>
<evidence type="ECO:0008006" key="3">
    <source>
        <dbReference type="Google" id="ProtNLM"/>
    </source>
</evidence>
<dbReference type="STRING" id="857087.Metme_2419"/>
<reference evidence="1 2" key="1">
    <citation type="journal article" date="2011" name="J. Bacteriol.">
        <title>Complete Genome Sequence of the Aerobic Marine Methanotroph Methylomonas methanica MC09.</title>
        <authorList>
            <person name="Boden R."/>
            <person name="Cunliffe M."/>
            <person name="Scanlan J."/>
            <person name="Moussard H."/>
            <person name="Kits K.D."/>
            <person name="Klotz M.G."/>
            <person name="Jetten M.S."/>
            <person name="Vuilleumier S."/>
            <person name="Han J."/>
            <person name="Peters L."/>
            <person name="Mikhailova N."/>
            <person name="Teshima H."/>
            <person name="Tapia R."/>
            <person name="Kyrpides N."/>
            <person name="Ivanova N."/>
            <person name="Pagani I."/>
            <person name="Cheng J.F."/>
            <person name="Goodwin L."/>
            <person name="Han C."/>
            <person name="Hauser L."/>
            <person name="Land M.L."/>
            <person name="Lapidus A."/>
            <person name="Lucas S."/>
            <person name="Pitluck S."/>
            <person name="Woyke T."/>
            <person name="Stein L."/>
            <person name="Murrell J.C."/>
        </authorList>
    </citation>
    <scope>NUCLEOTIDE SEQUENCE [LARGE SCALE GENOMIC DNA]</scope>
    <source>
        <strain evidence="1 2">MC09</strain>
    </source>
</reference>
<sequence length="123" mass="13247">MLIGPTGCIHFMLSDSADVTSNPLSWAILGGEEVGEDIGYGPARVLEPQQVKTFAAALASIDQKAFESKYNPAAMQAADIYLSDMCVRDGIEALEYILGNYRILCSFYKTAAADGKGAILWFS</sequence>
<dbReference type="InterPro" id="IPR015068">
    <property type="entry name" value="DUF1877"/>
</dbReference>
<keyword evidence="2" id="KW-1185">Reference proteome</keyword>
<evidence type="ECO:0000313" key="1">
    <source>
        <dbReference type="EMBL" id="AEG00818.1"/>
    </source>
</evidence>
<gene>
    <name evidence="1" type="ordered locus">Metme_2419</name>
</gene>
<dbReference type="HOGENOM" id="CLU_2012593_0_0_6"/>
<dbReference type="Gene3D" id="3.40.1760.10">
    <property type="entry name" value="YfbM-like super family"/>
    <property type="match status" value="1"/>
</dbReference>
<organism evidence="1 2">
    <name type="scientific">Methylomonas methanica (strain DSM 25384 / MC09)</name>
    <dbReference type="NCBI Taxonomy" id="857087"/>
    <lineage>
        <taxon>Bacteria</taxon>
        <taxon>Pseudomonadati</taxon>
        <taxon>Pseudomonadota</taxon>
        <taxon>Gammaproteobacteria</taxon>
        <taxon>Methylococcales</taxon>
        <taxon>Methylococcaceae</taxon>
        <taxon>Methylomonas</taxon>
    </lineage>
</organism>
<proteinExistence type="predicted"/>
<dbReference type="AlphaFoldDB" id="F9ZW14"/>
<evidence type="ECO:0000313" key="2">
    <source>
        <dbReference type="Proteomes" id="UP000008888"/>
    </source>
</evidence>
<reference evidence="2" key="3">
    <citation type="submission" date="2011-05" db="EMBL/GenBank/DDBJ databases">
        <title>Complete sequence of Methylomonas methanica MC09.</title>
        <authorList>
            <consortium name="US DOE Joint Genome Institute"/>
            <person name="Lucas S."/>
            <person name="Han J."/>
            <person name="Lapidus A."/>
            <person name="Cheng J.-F."/>
            <person name="Goodwin L."/>
            <person name="Pitluck S."/>
            <person name="Peters L."/>
            <person name="Mikhailova N."/>
            <person name="Teshima H."/>
            <person name="Han C."/>
            <person name="Tapia R."/>
            <person name="Land M."/>
            <person name="Hauser L."/>
            <person name="Kyrpides N."/>
            <person name="Ivanova N."/>
            <person name="Pagani I."/>
            <person name="Stein L."/>
            <person name="Woyke T."/>
        </authorList>
    </citation>
    <scope>NUCLEOTIDE SEQUENCE [LARGE SCALE GENOMIC DNA]</scope>
    <source>
        <strain evidence="2">MC09</strain>
    </source>
</reference>
<dbReference type="Pfam" id="PF08974">
    <property type="entry name" value="DUF1877"/>
    <property type="match status" value="1"/>
</dbReference>
<name>F9ZW14_METMM</name>
<dbReference type="eggNOG" id="ENOG5032ZS5">
    <property type="taxonomic scope" value="Bacteria"/>
</dbReference>
<dbReference type="SUPFAM" id="SSF111069">
    <property type="entry name" value="Hypothetical protein yfbM"/>
    <property type="match status" value="1"/>
</dbReference>
<protein>
    <recommendedName>
        <fullName evidence="3">DUF1877 family protein</fullName>
    </recommendedName>
</protein>
<dbReference type="EMBL" id="CP002738">
    <property type="protein sequence ID" value="AEG00818.1"/>
    <property type="molecule type" value="Genomic_DNA"/>
</dbReference>
<dbReference type="Proteomes" id="UP000008888">
    <property type="component" value="Chromosome"/>
</dbReference>